<dbReference type="GO" id="GO:0004523">
    <property type="term" value="F:RNA-DNA hybrid ribonuclease activity"/>
    <property type="evidence" value="ECO:0007669"/>
    <property type="project" value="UniProtKB-EC"/>
</dbReference>
<proteinExistence type="inferred from homology"/>
<evidence type="ECO:0000256" key="1">
    <source>
        <dbReference type="ARBA" id="ARBA00000077"/>
    </source>
</evidence>
<dbReference type="EMBL" id="CP007128">
    <property type="protein sequence ID" value="AHG89909.1"/>
    <property type="molecule type" value="Genomic_DNA"/>
</dbReference>
<dbReference type="GO" id="GO:0046872">
    <property type="term" value="F:metal ion binding"/>
    <property type="evidence" value="ECO:0007669"/>
    <property type="project" value="UniProtKB-KW"/>
</dbReference>
<comment type="subunit">
    <text evidence="4">Monomer.</text>
</comment>
<dbReference type="eggNOG" id="COG0328">
    <property type="taxonomic scope" value="Bacteria"/>
</dbReference>
<keyword evidence="6" id="KW-0540">Nuclease</keyword>
<dbReference type="InterPro" id="IPR036397">
    <property type="entry name" value="RNaseH_sf"/>
</dbReference>
<feature type="domain" description="RNase H type-1" evidence="11">
    <location>
        <begin position="5"/>
        <end position="158"/>
    </location>
</feature>
<evidence type="ECO:0000313" key="12">
    <source>
        <dbReference type="EMBL" id="AHG89909.1"/>
    </source>
</evidence>
<dbReference type="InterPro" id="IPR050092">
    <property type="entry name" value="RNase_H"/>
</dbReference>
<name>W0RFM9_9BACT</name>
<dbReference type="RefSeq" id="WP_025411388.1">
    <property type="nucleotide sequence ID" value="NZ_CP007128.1"/>
</dbReference>
<dbReference type="PANTHER" id="PTHR10642:SF26">
    <property type="entry name" value="RIBONUCLEASE H1"/>
    <property type="match status" value="1"/>
</dbReference>
<evidence type="ECO:0000256" key="6">
    <source>
        <dbReference type="ARBA" id="ARBA00022722"/>
    </source>
</evidence>
<evidence type="ECO:0000256" key="7">
    <source>
        <dbReference type="ARBA" id="ARBA00022723"/>
    </source>
</evidence>
<comment type="cofactor">
    <cofactor evidence="2">
        <name>Mg(2+)</name>
        <dbReference type="ChEBI" id="CHEBI:18420"/>
    </cofactor>
</comment>
<evidence type="ECO:0000259" key="11">
    <source>
        <dbReference type="PROSITE" id="PS50879"/>
    </source>
</evidence>
<evidence type="ECO:0000256" key="10">
    <source>
        <dbReference type="ARBA" id="ARBA00022842"/>
    </source>
</evidence>
<accession>W0RFM9</accession>
<dbReference type="CDD" id="cd09278">
    <property type="entry name" value="RNase_HI_prokaryote_like"/>
    <property type="match status" value="1"/>
</dbReference>
<keyword evidence="13" id="KW-1185">Reference proteome</keyword>
<keyword evidence="8" id="KW-0255">Endonuclease</keyword>
<dbReference type="KEGG" id="gba:J421_2372"/>
<dbReference type="PATRIC" id="fig|861299.3.peg.2418"/>
<gene>
    <name evidence="12" type="ORF">J421_2372</name>
</gene>
<dbReference type="PANTHER" id="PTHR10642">
    <property type="entry name" value="RIBONUCLEASE H1"/>
    <property type="match status" value="1"/>
</dbReference>
<keyword evidence="9" id="KW-0378">Hydrolase</keyword>
<dbReference type="PROSITE" id="PS50879">
    <property type="entry name" value="RNASE_H_1"/>
    <property type="match status" value="1"/>
</dbReference>
<dbReference type="SUPFAM" id="SSF53098">
    <property type="entry name" value="Ribonuclease H-like"/>
    <property type="match status" value="1"/>
</dbReference>
<dbReference type="GO" id="GO:0003676">
    <property type="term" value="F:nucleic acid binding"/>
    <property type="evidence" value="ECO:0007669"/>
    <property type="project" value="InterPro"/>
</dbReference>
<dbReference type="Proteomes" id="UP000019151">
    <property type="component" value="Chromosome"/>
</dbReference>
<comment type="catalytic activity">
    <reaction evidence="1">
        <text>Endonucleolytic cleavage to 5'-phosphomonoester.</text>
        <dbReference type="EC" id="3.1.26.4"/>
    </reaction>
</comment>
<dbReference type="EC" id="3.1.26.4" evidence="5"/>
<evidence type="ECO:0000256" key="5">
    <source>
        <dbReference type="ARBA" id="ARBA00012180"/>
    </source>
</evidence>
<dbReference type="AlphaFoldDB" id="W0RFM9"/>
<dbReference type="InterPro" id="IPR022892">
    <property type="entry name" value="RNaseHI"/>
</dbReference>
<evidence type="ECO:0000256" key="2">
    <source>
        <dbReference type="ARBA" id="ARBA00001946"/>
    </source>
</evidence>
<dbReference type="Pfam" id="PF00075">
    <property type="entry name" value="RNase_H"/>
    <property type="match status" value="1"/>
</dbReference>
<sequence length="201" mass="22111">MSGAAHPLVAVYADESCLGNGRAGATPGGAGGLVEWKHPRTGEILRWDYWISEPDTTNNRMALRSVIEAFRGLSRKGNTFSVVFTSDSKYIVDGMTQWVPSWMKRNWTRKTGPIENLELWQEAVAEVEAHQCAWRWVRGHNGHPQNEYANFLATRAAAERTASRGLVPSGFEAWVSTQQAKGALRGVVDPFPPAAVAFGGR</sequence>
<reference evidence="12 13" key="1">
    <citation type="journal article" date="2014" name="Genome Announc.">
        <title>Genome Sequence and Methylome of Soil Bacterium Gemmatirosa kalamazoonensis KBS708T, a Member of the Rarely Cultivated Gemmatimonadetes Phylum.</title>
        <authorList>
            <person name="Debruyn J.M."/>
            <person name="Radosevich M."/>
            <person name="Wommack K.E."/>
            <person name="Polson S.W."/>
            <person name="Hauser L.J."/>
            <person name="Fawaz M.N."/>
            <person name="Korlach J."/>
            <person name="Tsai Y.C."/>
        </authorList>
    </citation>
    <scope>NUCLEOTIDE SEQUENCE [LARGE SCALE GENOMIC DNA]</scope>
    <source>
        <strain evidence="12 13">KBS708</strain>
    </source>
</reference>
<dbReference type="Gene3D" id="3.30.420.10">
    <property type="entry name" value="Ribonuclease H-like superfamily/Ribonuclease H"/>
    <property type="match status" value="1"/>
</dbReference>
<dbReference type="STRING" id="861299.J421_2372"/>
<dbReference type="InterPro" id="IPR012337">
    <property type="entry name" value="RNaseH-like_sf"/>
</dbReference>
<evidence type="ECO:0000256" key="9">
    <source>
        <dbReference type="ARBA" id="ARBA00022801"/>
    </source>
</evidence>
<protein>
    <recommendedName>
        <fullName evidence="5">ribonuclease H</fullName>
        <ecNumber evidence="5">3.1.26.4</ecNumber>
    </recommendedName>
</protein>
<evidence type="ECO:0000256" key="3">
    <source>
        <dbReference type="ARBA" id="ARBA00005300"/>
    </source>
</evidence>
<dbReference type="InParanoid" id="W0RFM9"/>
<keyword evidence="10" id="KW-0460">Magnesium</keyword>
<evidence type="ECO:0000313" key="13">
    <source>
        <dbReference type="Proteomes" id="UP000019151"/>
    </source>
</evidence>
<evidence type="ECO:0000256" key="4">
    <source>
        <dbReference type="ARBA" id="ARBA00011245"/>
    </source>
</evidence>
<dbReference type="HOGENOM" id="CLU_030894_6_0_0"/>
<dbReference type="GO" id="GO:0043137">
    <property type="term" value="P:DNA replication, removal of RNA primer"/>
    <property type="evidence" value="ECO:0007669"/>
    <property type="project" value="TreeGrafter"/>
</dbReference>
<organism evidence="12 13">
    <name type="scientific">Gemmatirosa kalamazoonensis</name>
    <dbReference type="NCBI Taxonomy" id="861299"/>
    <lineage>
        <taxon>Bacteria</taxon>
        <taxon>Pseudomonadati</taxon>
        <taxon>Gemmatimonadota</taxon>
        <taxon>Gemmatimonadia</taxon>
        <taxon>Gemmatimonadales</taxon>
        <taxon>Gemmatimonadaceae</taxon>
        <taxon>Gemmatirosa</taxon>
    </lineage>
</organism>
<dbReference type="OrthoDB" id="7845843at2"/>
<dbReference type="InterPro" id="IPR002156">
    <property type="entry name" value="RNaseH_domain"/>
</dbReference>
<comment type="similarity">
    <text evidence="3">Belongs to the RNase H family.</text>
</comment>
<keyword evidence="7" id="KW-0479">Metal-binding</keyword>
<evidence type="ECO:0000256" key="8">
    <source>
        <dbReference type="ARBA" id="ARBA00022759"/>
    </source>
</evidence>